<protein>
    <submittedName>
        <fullName evidence="1">Uncharacterized protein</fullName>
    </submittedName>
</protein>
<evidence type="ECO:0000313" key="1">
    <source>
        <dbReference type="EMBL" id="AYF29273.1"/>
    </source>
</evidence>
<dbReference type="RefSeq" id="WP_120571241.1">
    <property type="nucleotide sequence ID" value="NZ_CP024087.1"/>
</dbReference>
<proteinExistence type="predicted"/>
<accession>A0A386WMK4</accession>
<organism evidence="1 2">
    <name type="scientific">Micromonospora tulbaghiae</name>
    <dbReference type="NCBI Taxonomy" id="479978"/>
    <lineage>
        <taxon>Bacteria</taxon>
        <taxon>Bacillati</taxon>
        <taxon>Actinomycetota</taxon>
        <taxon>Actinomycetes</taxon>
        <taxon>Micromonosporales</taxon>
        <taxon>Micromonosporaceae</taxon>
        <taxon>Micromonospora</taxon>
    </lineage>
</organism>
<evidence type="ECO:0000313" key="2">
    <source>
        <dbReference type="Proteomes" id="UP000267804"/>
    </source>
</evidence>
<dbReference type="KEGG" id="mtua:CSH63_17735"/>
<dbReference type="AlphaFoldDB" id="A0A386WMK4"/>
<dbReference type="EMBL" id="CP024087">
    <property type="protein sequence ID" value="AYF29273.1"/>
    <property type="molecule type" value="Genomic_DNA"/>
</dbReference>
<reference evidence="1 2" key="1">
    <citation type="submission" date="2017-10" db="EMBL/GenBank/DDBJ databases">
        <title>Integration of genomic and chemical information greatly accelerates assignment of the full stereostructure of myelolactone, a potent inhibitor of myeloma from a marine-derived Micromonospora.</title>
        <authorList>
            <person name="Kim M.C."/>
            <person name="Machado H."/>
            <person name="Jensen P.R."/>
            <person name="Fenical W."/>
        </authorList>
    </citation>
    <scope>NUCLEOTIDE SEQUENCE [LARGE SCALE GENOMIC DNA]</scope>
    <source>
        <strain evidence="1 2">CNY-010</strain>
    </source>
</reference>
<name>A0A386WMK4_9ACTN</name>
<gene>
    <name evidence="1" type="ORF">CSH63_17735</name>
</gene>
<dbReference type="Proteomes" id="UP000267804">
    <property type="component" value="Chromosome"/>
</dbReference>
<sequence length="167" mass="18505">MSARTQAQILARFTAIYDGGTDWMGFRLQVLLESMTRDSLRAVAHHLNAPEPDDDTTTYPAVAPDQLEQTAREYLTFAIGKAVDHRGISASRSVDKLREYAWLLGRDDVVQAMENAEYEQYGVPKLRAFAAGLGWPWPAEGDGWRERALARMAEGLPCDPDCADGCA</sequence>